<evidence type="ECO:0000313" key="5">
    <source>
        <dbReference type="Proteomes" id="UP000030647"/>
    </source>
</evidence>
<dbReference type="PANTHER" id="PTHR38781:SF1">
    <property type="entry name" value="ANTITOXIN DINJ-RELATED"/>
    <property type="match status" value="1"/>
</dbReference>
<gene>
    <name evidence="4" type="ORF">L248_2015</name>
</gene>
<evidence type="ECO:0000256" key="3">
    <source>
        <dbReference type="SAM" id="MobiDB-lite"/>
    </source>
</evidence>
<keyword evidence="2" id="KW-1277">Toxin-antitoxin system</keyword>
<keyword evidence="5" id="KW-1185">Reference proteome</keyword>
<accession>U4TP03</accession>
<evidence type="ECO:0000256" key="1">
    <source>
        <dbReference type="ARBA" id="ARBA00010562"/>
    </source>
</evidence>
<dbReference type="InterPro" id="IPR013321">
    <property type="entry name" value="Arc_rbn_hlx_hlx"/>
</dbReference>
<dbReference type="Pfam" id="PF04221">
    <property type="entry name" value="RelB"/>
    <property type="match status" value="1"/>
</dbReference>
<protein>
    <recommendedName>
        <fullName evidence="6">RelB</fullName>
    </recommendedName>
</protein>
<feature type="region of interest" description="Disordered" evidence="3">
    <location>
        <begin position="90"/>
        <end position="112"/>
    </location>
</feature>
<organism evidence="4 5">
    <name type="scientific">Schleiferilactobacillus shenzhenensis LY-73</name>
    <dbReference type="NCBI Taxonomy" id="1231336"/>
    <lineage>
        <taxon>Bacteria</taxon>
        <taxon>Bacillati</taxon>
        <taxon>Bacillota</taxon>
        <taxon>Bacilli</taxon>
        <taxon>Lactobacillales</taxon>
        <taxon>Lactobacillaceae</taxon>
        <taxon>Schleiferilactobacillus</taxon>
    </lineage>
</organism>
<comment type="similarity">
    <text evidence="1">Belongs to the RelB/DinJ antitoxin family.</text>
</comment>
<name>U4TP03_9LACO</name>
<dbReference type="AlphaFoldDB" id="U4TP03"/>
<reference evidence="5" key="1">
    <citation type="journal article" date="2013" name="Genome Announc.">
        <title>Whole-Genome Sequencing of Lactobacillus shenzhenensis Strain LY-73T.</title>
        <authorList>
            <person name="Lin Z."/>
            <person name="Liu Z."/>
            <person name="Yang R."/>
            <person name="Zou Y."/>
            <person name="Wan D."/>
            <person name="Chen J."/>
            <person name="Guo M."/>
            <person name="Zhao J."/>
            <person name="Fang C."/>
            <person name="Yang R."/>
            <person name="Liu F."/>
        </authorList>
    </citation>
    <scope>NUCLEOTIDE SEQUENCE [LARGE SCALE GENOMIC DNA]</scope>
    <source>
        <strain evidence="5">LY-73</strain>
    </source>
</reference>
<dbReference type="GO" id="GO:0006355">
    <property type="term" value="P:regulation of DNA-templated transcription"/>
    <property type="evidence" value="ECO:0007669"/>
    <property type="project" value="InterPro"/>
</dbReference>
<dbReference type="GO" id="GO:0006351">
    <property type="term" value="P:DNA-templated transcription"/>
    <property type="evidence" value="ECO:0007669"/>
    <property type="project" value="TreeGrafter"/>
</dbReference>
<sequence length="112" mass="12884">MPLYPPWVAIGIKTLYYLDGGAEMDTKKKDTRLSIRIDPELKKAGQEVAKNMGFDLTTAVTMFITKMVKSHELPFTPTSLPIETLRALEETDHPETRKHYKTPKDMWEDMNV</sequence>
<dbReference type="Proteomes" id="UP000030647">
    <property type="component" value="Unassembled WGS sequence"/>
</dbReference>
<dbReference type="HOGENOM" id="CLU_154558_1_0_9"/>
<dbReference type="InterPro" id="IPR007337">
    <property type="entry name" value="RelB/DinJ"/>
</dbReference>
<evidence type="ECO:0000256" key="2">
    <source>
        <dbReference type="ARBA" id="ARBA00022649"/>
    </source>
</evidence>
<evidence type="ECO:0008006" key="6">
    <source>
        <dbReference type="Google" id="ProtNLM"/>
    </source>
</evidence>
<dbReference type="EMBL" id="KI271584">
    <property type="protein sequence ID" value="ERL65939.1"/>
    <property type="molecule type" value="Genomic_DNA"/>
</dbReference>
<dbReference type="STRING" id="1231336.L248_2015"/>
<dbReference type="eggNOG" id="COG3077">
    <property type="taxonomic scope" value="Bacteria"/>
</dbReference>
<proteinExistence type="inferred from homology"/>
<dbReference type="PANTHER" id="PTHR38781">
    <property type="entry name" value="ANTITOXIN DINJ-RELATED"/>
    <property type="match status" value="1"/>
</dbReference>
<dbReference type="NCBIfam" id="TIGR02384">
    <property type="entry name" value="RelB_DinJ"/>
    <property type="match status" value="1"/>
</dbReference>
<dbReference type="Gene3D" id="1.10.1220.10">
    <property type="entry name" value="Met repressor-like"/>
    <property type="match status" value="1"/>
</dbReference>
<evidence type="ECO:0000313" key="4">
    <source>
        <dbReference type="EMBL" id="ERL65939.1"/>
    </source>
</evidence>